<gene>
    <name evidence="2" type="ORF">K504DRAFT_503676</name>
</gene>
<evidence type="ECO:0008006" key="4">
    <source>
        <dbReference type="Google" id="ProtNLM"/>
    </source>
</evidence>
<name>A0A6G1K6J7_9PLEO</name>
<sequence length="256" mass="28844">MSASSTRCPSRCPSQRLKSTATTAVDHRNDAPTQSTDVDDARPLEGSQVQQLFHSGEKVHFLVGSKPRAQTIIASSDVVRNLSKVWADLLRQHEKDHNSKAWLRKALLSKKSKPKPILLPEQDAEMMVMVLNIAHGRFEGVTTPLSFQQTLNLARIMHKFQTNELLAPFMQTWIAHHRESILTPGYEQWLFIAYQFGLEDDFLQLSNHLMLNCMVNEHGQLLNLAGDAVLEGHFPTGLLGELPSFSPDTRYEPLPI</sequence>
<feature type="compositionally biased region" description="Polar residues" evidence="1">
    <location>
        <begin position="1"/>
        <end position="23"/>
    </location>
</feature>
<evidence type="ECO:0000313" key="3">
    <source>
        <dbReference type="Proteomes" id="UP000799428"/>
    </source>
</evidence>
<dbReference type="OrthoDB" id="5275938at2759"/>
<accession>A0A6G1K6J7</accession>
<dbReference type="EMBL" id="MU005772">
    <property type="protein sequence ID" value="KAF2708509.1"/>
    <property type="molecule type" value="Genomic_DNA"/>
</dbReference>
<dbReference type="AlphaFoldDB" id="A0A6G1K6J7"/>
<reference evidence="2" key="1">
    <citation type="journal article" date="2020" name="Stud. Mycol.">
        <title>101 Dothideomycetes genomes: a test case for predicting lifestyles and emergence of pathogens.</title>
        <authorList>
            <person name="Haridas S."/>
            <person name="Albert R."/>
            <person name="Binder M."/>
            <person name="Bloem J."/>
            <person name="Labutti K."/>
            <person name="Salamov A."/>
            <person name="Andreopoulos B."/>
            <person name="Baker S."/>
            <person name="Barry K."/>
            <person name="Bills G."/>
            <person name="Bluhm B."/>
            <person name="Cannon C."/>
            <person name="Castanera R."/>
            <person name="Culley D."/>
            <person name="Daum C."/>
            <person name="Ezra D."/>
            <person name="Gonzalez J."/>
            <person name="Henrissat B."/>
            <person name="Kuo A."/>
            <person name="Liang C."/>
            <person name="Lipzen A."/>
            <person name="Lutzoni F."/>
            <person name="Magnuson J."/>
            <person name="Mondo S."/>
            <person name="Nolan M."/>
            <person name="Ohm R."/>
            <person name="Pangilinan J."/>
            <person name="Park H.-J."/>
            <person name="Ramirez L."/>
            <person name="Alfaro M."/>
            <person name="Sun H."/>
            <person name="Tritt A."/>
            <person name="Yoshinaga Y."/>
            <person name="Zwiers L.-H."/>
            <person name="Turgeon B."/>
            <person name="Goodwin S."/>
            <person name="Spatafora J."/>
            <person name="Crous P."/>
            <person name="Grigoriev I."/>
        </authorList>
    </citation>
    <scope>NUCLEOTIDE SEQUENCE</scope>
    <source>
        <strain evidence="2">CBS 279.74</strain>
    </source>
</reference>
<organism evidence="2 3">
    <name type="scientific">Pleomassaria siparia CBS 279.74</name>
    <dbReference type="NCBI Taxonomy" id="1314801"/>
    <lineage>
        <taxon>Eukaryota</taxon>
        <taxon>Fungi</taxon>
        <taxon>Dikarya</taxon>
        <taxon>Ascomycota</taxon>
        <taxon>Pezizomycotina</taxon>
        <taxon>Dothideomycetes</taxon>
        <taxon>Pleosporomycetidae</taxon>
        <taxon>Pleosporales</taxon>
        <taxon>Pleomassariaceae</taxon>
        <taxon>Pleomassaria</taxon>
    </lineage>
</organism>
<evidence type="ECO:0000313" key="2">
    <source>
        <dbReference type="EMBL" id="KAF2708509.1"/>
    </source>
</evidence>
<feature type="region of interest" description="Disordered" evidence="1">
    <location>
        <begin position="1"/>
        <end position="43"/>
    </location>
</feature>
<dbReference type="Proteomes" id="UP000799428">
    <property type="component" value="Unassembled WGS sequence"/>
</dbReference>
<protein>
    <recommendedName>
        <fullName evidence="4">BTB domain-containing protein</fullName>
    </recommendedName>
</protein>
<keyword evidence="3" id="KW-1185">Reference proteome</keyword>
<evidence type="ECO:0000256" key="1">
    <source>
        <dbReference type="SAM" id="MobiDB-lite"/>
    </source>
</evidence>
<proteinExistence type="predicted"/>